<dbReference type="AlphaFoldDB" id="A0A1H8ZSY0"/>
<feature type="active site" description="Nucleophile" evidence="4 5">
    <location>
        <position position="56"/>
    </location>
</feature>
<evidence type="ECO:0000256" key="5">
    <source>
        <dbReference type="PIRSR" id="PIRSR001430-1"/>
    </source>
</evidence>
<dbReference type="Gene3D" id="3.30.70.660">
    <property type="entry name" value="Pseudouridine synthase I, catalytic domain, C-terminal subdomain"/>
    <property type="match status" value="1"/>
</dbReference>
<evidence type="ECO:0000259" key="8">
    <source>
        <dbReference type="Pfam" id="PF01416"/>
    </source>
</evidence>
<evidence type="ECO:0000313" key="10">
    <source>
        <dbReference type="Proteomes" id="UP000199496"/>
    </source>
</evidence>
<dbReference type="InterPro" id="IPR020095">
    <property type="entry name" value="PsdUridine_synth_TruA_C"/>
</dbReference>
<dbReference type="OrthoDB" id="9811823at2"/>
<dbReference type="EMBL" id="FOFO01000003">
    <property type="protein sequence ID" value="SEP67590.1"/>
    <property type="molecule type" value="Genomic_DNA"/>
</dbReference>
<dbReference type="RefSeq" id="WP_090203276.1">
    <property type="nucleotide sequence ID" value="NZ_FOFO01000003.1"/>
</dbReference>
<dbReference type="STRING" id="867345.SAMN05421693_10349"/>
<feature type="domain" description="Pseudouridine synthase I TruA alpha/beta" evidence="8">
    <location>
        <begin position="13"/>
        <end position="107"/>
    </location>
</feature>
<gene>
    <name evidence="4" type="primary">truA</name>
    <name evidence="9" type="ORF">SAMN05421693_10349</name>
</gene>
<dbReference type="PANTHER" id="PTHR11142:SF0">
    <property type="entry name" value="TRNA PSEUDOURIDINE SYNTHASE-LIKE 1"/>
    <property type="match status" value="1"/>
</dbReference>
<dbReference type="PANTHER" id="PTHR11142">
    <property type="entry name" value="PSEUDOURIDYLATE SYNTHASE"/>
    <property type="match status" value="1"/>
</dbReference>
<reference evidence="9 10" key="1">
    <citation type="submission" date="2016-10" db="EMBL/GenBank/DDBJ databases">
        <authorList>
            <person name="de Groot N.N."/>
        </authorList>
    </citation>
    <scope>NUCLEOTIDE SEQUENCE [LARGE SCALE GENOMIC DNA]</scope>
    <source>
        <strain evidence="9 10">B7-7</strain>
    </source>
</reference>
<keyword evidence="10" id="KW-1185">Reference proteome</keyword>
<dbReference type="SUPFAM" id="SSF55120">
    <property type="entry name" value="Pseudouridine synthase"/>
    <property type="match status" value="1"/>
</dbReference>
<evidence type="ECO:0000256" key="4">
    <source>
        <dbReference type="HAMAP-Rule" id="MF_00171"/>
    </source>
</evidence>
<sequence>MNDTPRRLAIGLEYDGSGFRGWQQQKDGRTIQPLVEQALAKVANHPVQVTCAGRTDAGVHATCQIVHFDTTAQRPLHAWLLGGNSHLTPEISLQWVRPVAPDFHARFSARWRRYRYIFLNRLARPAILRRRVTWYYRPLAAEPMHEAAQHLLGEHDFSSFRALGCQARHPIREVQSVSVTRDGDFIYLDIRANAFLHHMVRNIAGALMCVGRGERPSDWLAELREARDRSQGGVTAPPDGLYLVQVGYDAQFDLHPEAVIPRYGFV</sequence>
<dbReference type="GO" id="GO:0160147">
    <property type="term" value="F:tRNA pseudouridine(38-40) synthase activity"/>
    <property type="evidence" value="ECO:0007669"/>
    <property type="project" value="UniProtKB-EC"/>
</dbReference>
<dbReference type="GO" id="GO:0031119">
    <property type="term" value="P:tRNA pseudouridine synthesis"/>
    <property type="evidence" value="ECO:0007669"/>
    <property type="project" value="UniProtKB-UniRule"/>
</dbReference>
<dbReference type="FunFam" id="3.30.70.580:FF:000001">
    <property type="entry name" value="tRNA pseudouridine synthase A"/>
    <property type="match status" value="1"/>
</dbReference>
<dbReference type="InterPro" id="IPR020094">
    <property type="entry name" value="TruA/RsuA/RluB/E/F_N"/>
</dbReference>
<dbReference type="InterPro" id="IPR020097">
    <property type="entry name" value="PsdUridine_synth_TruA_a/b_dom"/>
</dbReference>
<comment type="subunit">
    <text evidence="4">Homodimer.</text>
</comment>
<protein>
    <recommendedName>
        <fullName evidence="4">tRNA pseudouridine synthase A</fullName>
        <ecNumber evidence="4">5.4.99.12</ecNumber>
    </recommendedName>
    <alternativeName>
        <fullName evidence="4">tRNA pseudouridine(38-40) synthase</fullName>
    </alternativeName>
    <alternativeName>
        <fullName evidence="4">tRNA pseudouridylate synthase I</fullName>
    </alternativeName>
    <alternativeName>
        <fullName evidence="4">tRNA-uridine isomerase I</fullName>
    </alternativeName>
</protein>
<dbReference type="PIRSF" id="PIRSF001430">
    <property type="entry name" value="tRNA_psdUrid_synth"/>
    <property type="match status" value="1"/>
</dbReference>
<accession>A0A1H8ZSY0</accession>
<evidence type="ECO:0000256" key="7">
    <source>
        <dbReference type="RuleBase" id="RU003792"/>
    </source>
</evidence>
<dbReference type="InterPro" id="IPR020103">
    <property type="entry name" value="PsdUridine_synth_cat_dom_sf"/>
</dbReference>
<feature type="domain" description="Pseudouridine synthase I TruA alpha/beta" evidence="8">
    <location>
        <begin position="147"/>
        <end position="249"/>
    </location>
</feature>
<feature type="binding site" evidence="4 6">
    <location>
        <position position="114"/>
    </location>
    <ligand>
        <name>substrate</name>
    </ligand>
</feature>
<comment type="similarity">
    <text evidence="1 4 7">Belongs to the tRNA pseudouridine synthase TruA family.</text>
</comment>
<dbReference type="CDD" id="cd02570">
    <property type="entry name" value="PseudoU_synth_EcTruA"/>
    <property type="match status" value="1"/>
</dbReference>
<evidence type="ECO:0000256" key="6">
    <source>
        <dbReference type="PIRSR" id="PIRSR001430-2"/>
    </source>
</evidence>
<comment type="catalytic activity">
    <reaction evidence="4 7">
        <text>uridine(38/39/40) in tRNA = pseudouridine(38/39/40) in tRNA</text>
        <dbReference type="Rhea" id="RHEA:22376"/>
        <dbReference type="Rhea" id="RHEA-COMP:10085"/>
        <dbReference type="Rhea" id="RHEA-COMP:10087"/>
        <dbReference type="ChEBI" id="CHEBI:65314"/>
        <dbReference type="ChEBI" id="CHEBI:65315"/>
        <dbReference type="EC" id="5.4.99.12"/>
    </reaction>
</comment>
<evidence type="ECO:0000313" key="9">
    <source>
        <dbReference type="EMBL" id="SEP67590.1"/>
    </source>
</evidence>
<proteinExistence type="inferred from homology"/>
<dbReference type="Proteomes" id="UP000199496">
    <property type="component" value="Unassembled WGS sequence"/>
</dbReference>
<evidence type="ECO:0000256" key="2">
    <source>
        <dbReference type="ARBA" id="ARBA00022694"/>
    </source>
</evidence>
<dbReference type="EC" id="5.4.99.12" evidence="4"/>
<keyword evidence="2 4" id="KW-0819">tRNA processing</keyword>
<comment type="caution">
    <text evidence="4">Lacks conserved residue(s) required for the propagation of feature annotation.</text>
</comment>
<dbReference type="NCBIfam" id="TIGR00071">
    <property type="entry name" value="hisT_truA"/>
    <property type="match status" value="1"/>
</dbReference>
<organism evidence="9 10">
    <name type="scientific">Ectothiorhodospira magna</name>
    <dbReference type="NCBI Taxonomy" id="867345"/>
    <lineage>
        <taxon>Bacteria</taxon>
        <taxon>Pseudomonadati</taxon>
        <taxon>Pseudomonadota</taxon>
        <taxon>Gammaproteobacteria</taxon>
        <taxon>Chromatiales</taxon>
        <taxon>Ectothiorhodospiraceae</taxon>
        <taxon>Ectothiorhodospira</taxon>
    </lineage>
</organism>
<comment type="function">
    <text evidence="4">Formation of pseudouridine at positions 38, 39 and 40 in the anticodon stem and loop of transfer RNAs.</text>
</comment>
<keyword evidence="3 4" id="KW-0413">Isomerase</keyword>
<dbReference type="Gene3D" id="3.30.70.580">
    <property type="entry name" value="Pseudouridine synthase I, catalytic domain, N-terminal subdomain"/>
    <property type="match status" value="1"/>
</dbReference>
<evidence type="ECO:0000256" key="1">
    <source>
        <dbReference type="ARBA" id="ARBA00009375"/>
    </source>
</evidence>
<dbReference type="GO" id="GO:0003723">
    <property type="term" value="F:RNA binding"/>
    <property type="evidence" value="ECO:0007669"/>
    <property type="project" value="InterPro"/>
</dbReference>
<dbReference type="InterPro" id="IPR001406">
    <property type="entry name" value="PsdUridine_synth_TruA"/>
</dbReference>
<dbReference type="Pfam" id="PF01416">
    <property type="entry name" value="PseudoU_synth_1"/>
    <property type="match status" value="2"/>
</dbReference>
<evidence type="ECO:0000256" key="3">
    <source>
        <dbReference type="ARBA" id="ARBA00023235"/>
    </source>
</evidence>
<dbReference type="HAMAP" id="MF_00171">
    <property type="entry name" value="TruA"/>
    <property type="match status" value="1"/>
</dbReference>
<name>A0A1H8ZSY0_9GAMM</name>